<evidence type="ECO:0000256" key="4">
    <source>
        <dbReference type="ARBA" id="ARBA00022777"/>
    </source>
</evidence>
<evidence type="ECO:0000313" key="7">
    <source>
        <dbReference type="EMBL" id="KJY48973.1"/>
    </source>
</evidence>
<feature type="domain" description="Carbohydrate kinase PfkB" evidence="6">
    <location>
        <begin position="24"/>
        <end position="323"/>
    </location>
</feature>
<dbReference type="STRING" id="1218508.JG29_07950"/>
<dbReference type="Pfam" id="PF00294">
    <property type="entry name" value="PfkB"/>
    <property type="match status" value="1"/>
</dbReference>
<accession>A0A0F4KSF6</accession>
<dbReference type="InterPro" id="IPR002173">
    <property type="entry name" value="Carboh/pur_kinase_PfkB_CS"/>
</dbReference>
<dbReference type="CDD" id="cd01166">
    <property type="entry name" value="KdgK"/>
    <property type="match status" value="1"/>
</dbReference>
<dbReference type="Proteomes" id="UP000033695">
    <property type="component" value="Unassembled WGS sequence"/>
</dbReference>
<dbReference type="GO" id="GO:0005524">
    <property type="term" value="F:ATP binding"/>
    <property type="evidence" value="ECO:0007669"/>
    <property type="project" value="UniProtKB-KW"/>
</dbReference>
<dbReference type="InterPro" id="IPR029056">
    <property type="entry name" value="Ribokinase-like"/>
</dbReference>
<dbReference type="InterPro" id="IPR023314">
    <property type="entry name" value="Myo_inos_IolC-like_sf"/>
</dbReference>
<dbReference type="InterPro" id="IPR011611">
    <property type="entry name" value="PfkB_dom"/>
</dbReference>
<dbReference type="HOGENOM" id="CLU_027634_6_0_9"/>
<dbReference type="PROSITE" id="PS00584">
    <property type="entry name" value="PFKB_KINASES_2"/>
    <property type="match status" value="1"/>
</dbReference>
<dbReference type="InterPro" id="IPR050306">
    <property type="entry name" value="PfkB_Carbo_kinase"/>
</dbReference>
<dbReference type="Gene3D" id="2.20.150.10">
    <property type="entry name" value="putative 5-dehydro-2- deoxygluconokinase"/>
    <property type="match status" value="1"/>
</dbReference>
<reference evidence="7 8" key="1">
    <citation type="submission" date="2014-12" db="EMBL/GenBank/DDBJ databases">
        <title>Comparative genomics of the lactic acid bacteria isolated from the honey bee gut.</title>
        <authorList>
            <person name="Ellegaard K.M."/>
            <person name="Tamarit D."/>
            <person name="Javelind E."/>
            <person name="Olofsson T."/>
            <person name="Andersson S.G."/>
            <person name="Vasquez A."/>
        </authorList>
    </citation>
    <scope>NUCLEOTIDE SEQUENCE [LARGE SCALE GENOMIC DNA]</scope>
    <source>
        <strain evidence="7 8">Hon2</strain>
    </source>
</reference>
<keyword evidence="4 7" id="KW-0418">Kinase</keyword>
<organism evidence="7 8">
    <name type="scientific">Bombilactobacillus mellis</name>
    <dbReference type="NCBI Taxonomy" id="1218508"/>
    <lineage>
        <taxon>Bacteria</taxon>
        <taxon>Bacillati</taxon>
        <taxon>Bacillota</taxon>
        <taxon>Bacilli</taxon>
        <taxon>Lactobacillales</taxon>
        <taxon>Lactobacillaceae</taxon>
        <taxon>Bombilactobacillus</taxon>
    </lineage>
</organism>
<evidence type="ECO:0000313" key="8">
    <source>
        <dbReference type="Proteomes" id="UP000033695"/>
    </source>
</evidence>
<evidence type="ECO:0000259" key="6">
    <source>
        <dbReference type="Pfam" id="PF00294"/>
    </source>
</evidence>
<dbReference type="SUPFAM" id="SSF53613">
    <property type="entry name" value="Ribokinase-like"/>
    <property type="match status" value="1"/>
</dbReference>
<evidence type="ECO:0000256" key="2">
    <source>
        <dbReference type="ARBA" id="ARBA00022679"/>
    </source>
</evidence>
<dbReference type="InterPro" id="IPR030830">
    <property type="entry name" value="Myo_inos_IolC"/>
</dbReference>
<proteinExistence type="inferred from homology"/>
<dbReference type="PANTHER" id="PTHR43085:SF49">
    <property type="entry name" value="5-DEHYDRO-2-DEOXYGLUCONOKINASE"/>
    <property type="match status" value="1"/>
</dbReference>
<dbReference type="PATRIC" id="fig|1218508.4.peg.814"/>
<keyword evidence="8" id="KW-1185">Reference proteome</keyword>
<dbReference type="OrthoDB" id="9813569at2"/>
<protein>
    <submittedName>
        <fullName evidence="7">5-dehydro-2-deoxygluconokinase</fullName>
    </submittedName>
</protein>
<evidence type="ECO:0000256" key="3">
    <source>
        <dbReference type="ARBA" id="ARBA00022741"/>
    </source>
</evidence>
<gene>
    <name evidence="7" type="primary">iolC</name>
    <name evidence="7" type="ORF">JG29_07950</name>
</gene>
<keyword evidence="5" id="KW-0067">ATP-binding</keyword>
<dbReference type="EMBL" id="JXBZ01000007">
    <property type="protein sequence ID" value="KJY48973.1"/>
    <property type="molecule type" value="Genomic_DNA"/>
</dbReference>
<sequence>MSSESVLTKNIIQFPENRKYDMTLLGRIAIDFNPVDYFQTLAQSTTFKKYVGGSPANTAVGLSRLGKKCGFFSAVSKDRFGEYVTEYFKNEGIDTTHIMTCKHGESLGLTFTEILSKDESSILMYRNQIADLSLEPQIIDEDYIKDSKSLLISGTALAASPSREAALKAAALAQKTKTPIIFDIDYRAYNWQSSDEIAVYYGLIANVADIIMGSREEFDLTEKLLGLAGTDKSSADYWFNQRAKIVVIKHGKKGSTAYLNNGEDYSIKPFPIQALKSFGGGDGYAAGFLNGVLNGWDIIDCLEMGSAEAAMLVASHGCSDFMPHEQEVKDFIKKEKSQYGDMVARV</sequence>
<evidence type="ECO:0000256" key="5">
    <source>
        <dbReference type="ARBA" id="ARBA00022840"/>
    </source>
</evidence>
<dbReference type="PANTHER" id="PTHR43085">
    <property type="entry name" value="HEXOKINASE FAMILY MEMBER"/>
    <property type="match status" value="1"/>
</dbReference>
<comment type="caution">
    <text evidence="7">The sequence shown here is derived from an EMBL/GenBank/DDBJ whole genome shotgun (WGS) entry which is preliminary data.</text>
</comment>
<comment type="similarity">
    <text evidence="1">Belongs to the carbohydrate kinase PfkB family.</text>
</comment>
<name>A0A0F4KSF6_9LACO</name>
<dbReference type="NCBIfam" id="TIGR04382">
    <property type="entry name" value="myo_inos_iolC_N"/>
    <property type="match status" value="1"/>
</dbReference>
<dbReference type="AlphaFoldDB" id="A0A0F4KSF6"/>
<keyword evidence="2" id="KW-0808">Transferase</keyword>
<keyword evidence="3" id="KW-0547">Nucleotide-binding</keyword>
<dbReference type="RefSeq" id="WP_045922640.1">
    <property type="nucleotide sequence ID" value="NZ_JAAEDY010000006.1"/>
</dbReference>
<dbReference type="GO" id="GO:0016301">
    <property type="term" value="F:kinase activity"/>
    <property type="evidence" value="ECO:0007669"/>
    <property type="project" value="UniProtKB-KW"/>
</dbReference>
<dbReference type="Gene3D" id="3.40.1190.20">
    <property type="match status" value="1"/>
</dbReference>
<evidence type="ECO:0000256" key="1">
    <source>
        <dbReference type="ARBA" id="ARBA00010688"/>
    </source>
</evidence>